<protein>
    <submittedName>
        <fullName evidence="3">Poly(A) RNA polymerase, mitochondrial</fullName>
    </submittedName>
</protein>
<evidence type="ECO:0000313" key="4">
    <source>
        <dbReference type="Proteomes" id="UP000076502"/>
    </source>
</evidence>
<dbReference type="InterPro" id="IPR054708">
    <property type="entry name" value="MTPAP-like_central"/>
</dbReference>
<dbReference type="GO" id="GO:1990817">
    <property type="term" value="F:poly(A) RNA polymerase activity"/>
    <property type="evidence" value="ECO:0007669"/>
    <property type="project" value="TreeGrafter"/>
</dbReference>
<dbReference type="SUPFAM" id="SSF81301">
    <property type="entry name" value="Nucleotidyltransferase"/>
    <property type="match status" value="1"/>
</dbReference>
<name>A0A154P3J6_DUFNO</name>
<feature type="non-terminal residue" evidence="3">
    <location>
        <position position="1"/>
    </location>
</feature>
<evidence type="ECO:0000256" key="1">
    <source>
        <dbReference type="SAM" id="MobiDB-lite"/>
    </source>
</evidence>
<dbReference type="Gene3D" id="1.10.1410.10">
    <property type="match status" value="1"/>
</dbReference>
<evidence type="ECO:0000259" key="2">
    <source>
        <dbReference type="Pfam" id="PF22600"/>
    </source>
</evidence>
<feature type="domain" description="Poly(A) RNA polymerase mitochondrial-like central palm" evidence="2">
    <location>
        <begin position="6"/>
        <end position="149"/>
    </location>
</feature>
<dbReference type="Proteomes" id="UP000076502">
    <property type="component" value="Unassembled WGS sequence"/>
</dbReference>
<keyword evidence="4" id="KW-1185">Reference proteome</keyword>
<dbReference type="SUPFAM" id="SSF81631">
    <property type="entry name" value="PAP/OAS1 substrate-binding domain"/>
    <property type="match status" value="1"/>
</dbReference>
<dbReference type="EMBL" id="KQ434796">
    <property type="protein sequence ID" value="KZC05808.1"/>
    <property type="molecule type" value="Genomic_DNA"/>
</dbReference>
<proteinExistence type="predicted"/>
<organism evidence="3 4">
    <name type="scientific">Dufourea novaeangliae</name>
    <name type="common">Sweat bee</name>
    <dbReference type="NCBI Taxonomy" id="178035"/>
    <lineage>
        <taxon>Eukaryota</taxon>
        <taxon>Metazoa</taxon>
        <taxon>Ecdysozoa</taxon>
        <taxon>Arthropoda</taxon>
        <taxon>Hexapoda</taxon>
        <taxon>Insecta</taxon>
        <taxon>Pterygota</taxon>
        <taxon>Neoptera</taxon>
        <taxon>Endopterygota</taxon>
        <taxon>Hymenoptera</taxon>
        <taxon>Apocrita</taxon>
        <taxon>Aculeata</taxon>
        <taxon>Apoidea</taxon>
        <taxon>Anthophila</taxon>
        <taxon>Halictidae</taxon>
        <taxon>Rophitinae</taxon>
        <taxon>Dufourea</taxon>
    </lineage>
</organism>
<gene>
    <name evidence="3" type="ORF">WN55_04748</name>
</gene>
<evidence type="ECO:0000313" key="3">
    <source>
        <dbReference type="EMBL" id="KZC05808.1"/>
    </source>
</evidence>
<dbReference type="Pfam" id="PF22600">
    <property type="entry name" value="MTPAP-like_central"/>
    <property type="match status" value="1"/>
</dbReference>
<sequence length="408" mass="46933">IPQVADQMIKLQHLLQLHDCDVRLRFYTASQLQLCFSRLFPTLSVLPFGSSVTGFGLLKCDLDLVSKQNLMYYYKQYSYTERGEQQQFLKLLAYIASKFIPGISNTQCILEARVPIIKFHNRLTHLYCDLSSTHLTAFHMSEILFTYGQFDPRVKPLVYTIRTWAKSQKLTNDSPGRWISNFSLTLMIIFYLQSKKILPPMKKLFSQKGEPDFFNLSAKCSFFLTVNGTLKQITTSKIDLSTKSYTLYELLCDFFEYYIIFDFKIYGLCILDGVMKRKLDASPVYIFNPLEPMLNVSKNITTTELFNIKTQMQEAILAMKKDKLFNILYLLNMSPNDEGRDQKNVTSSNVATTSITSYKSVSTNRECDERENSINNVAPGEQSKSAAEEFLIETGIVDDTNKLDEIIK</sequence>
<reference evidence="3 4" key="1">
    <citation type="submission" date="2015-07" db="EMBL/GenBank/DDBJ databases">
        <title>The genome of Dufourea novaeangliae.</title>
        <authorList>
            <person name="Pan H."/>
            <person name="Kapheim K."/>
        </authorList>
    </citation>
    <scope>NUCLEOTIDE SEQUENCE [LARGE SCALE GENOMIC DNA]</scope>
    <source>
        <strain evidence="3">0120121106</strain>
        <tissue evidence="3">Whole body</tissue>
    </source>
</reference>
<dbReference type="AlphaFoldDB" id="A0A154P3J6"/>
<accession>A0A154P3J6</accession>
<dbReference type="OrthoDB" id="434989at2759"/>
<dbReference type="GO" id="GO:0031123">
    <property type="term" value="P:RNA 3'-end processing"/>
    <property type="evidence" value="ECO:0007669"/>
    <property type="project" value="TreeGrafter"/>
</dbReference>
<dbReference type="PANTHER" id="PTHR12271:SF133">
    <property type="entry name" value="POLY(A) RNA POLYMERASE, MITOCHONDRIAL"/>
    <property type="match status" value="1"/>
</dbReference>
<dbReference type="PANTHER" id="PTHR12271">
    <property type="entry name" value="POLY A POLYMERASE CID PAP -RELATED"/>
    <property type="match status" value="1"/>
</dbReference>
<feature type="region of interest" description="Disordered" evidence="1">
    <location>
        <begin position="361"/>
        <end position="381"/>
    </location>
</feature>
<dbReference type="CDD" id="cd05402">
    <property type="entry name" value="NT_PAP_TUTase"/>
    <property type="match status" value="1"/>
</dbReference>
<dbReference type="Gene3D" id="3.30.460.10">
    <property type="entry name" value="Beta Polymerase, domain 2"/>
    <property type="match status" value="1"/>
</dbReference>
<dbReference type="STRING" id="178035.A0A154P3J6"/>
<dbReference type="InterPro" id="IPR043519">
    <property type="entry name" value="NT_sf"/>
</dbReference>